<keyword evidence="9" id="KW-1185">Reference proteome</keyword>
<evidence type="ECO:0000313" key="6">
    <source>
        <dbReference type="EMBL" id="KEH29269.1"/>
    </source>
</evidence>
<dbReference type="EnsemblPlants" id="KEH29269">
    <property type="protein sequence ID" value="KEH29269"/>
    <property type="gene ID" value="MTR_4g032865"/>
</dbReference>
<dbReference type="Pfam" id="PF02428">
    <property type="entry name" value="Prot_inhib_II"/>
    <property type="match status" value="1"/>
</dbReference>
<dbReference type="PANTHER" id="PTHR33832:SF15">
    <property type="entry name" value="SERINE-TYPE ENDOPEPTIDASE INHIBITOR"/>
    <property type="match status" value="1"/>
</dbReference>
<dbReference type="PANTHER" id="PTHR33832">
    <property type="entry name" value="SERINE-TYPE ENDOPEPTIDASE INHIBITOR"/>
    <property type="match status" value="1"/>
</dbReference>
<feature type="chain" id="PRO_5014579626" evidence="4">
    <location>
        <begin position="29"/>
        <end position="80"/>
    </location>
</feature>
<reference evidence="7" key="5">
    <citation type="journal article" date="2018" name="Nat. Plants">
        <title>Whole-genome landscape of Medicago truncatula symbiotic genes.</title>
        <authorList>
            <person name="Pecrix Y."/>
            <person name="Gamas P."/>
            <person name="Carrere S."/>
        </authorList>
    </citation>
    <scope>NUCLEOTIDE SEQUENCE</scope>
    <source>
        <tissue evidence="7">Leaves</tissue>
    </source>
</reference>
<evidence type="ECO:0000313" key="5">
    <source>
        <dbReference type="EMBL" id="AFK33685.1"/>
    </source>
</evidence>
<dbReference type="Proteomes" id="UP000265566">
    <property type="component" value="Chromosome 4"/>
</dbReference>
<accession>I3S093</accession>
<keyword evidence="4" id="KW-0732">Signal</keyword>
<dbReference type="GO" id="GO:0004867">
    <property type="term" value="F:serine-type endopeptidase inhibitor activity"/>
    <property type="evidence" value="ECO:0007669"/>
    <property type="project" value="UniProtKB-KW"/>
</dbReference>
<dbReference type="AlphaFoldDB" id="I3S093"/>
<organism evidence="5">
    <name type="scientific">Medicago truncatula</name>
    <name type="common">Barrel medic</name>
    <name type="synonym">Medicago tribuloides</name>
    <dbReference type="NCBI Taxonomy" id="3880"/>
    <lineage>
        <taxon>Eukaryota</taxon>
        <taxon>Viridiplantae</taxon>
        <taxon>Streptophyta</taxon>
        <taxon>Embryophyta</taxon>
        <taxon>Tracheophyta</taxon>
        <taxon>Spermatophyta</taxon>
        <taxon>Magnoliopsida</taxon>
        <taxon>eudicotyledons</taxon>
        <taxon>Gunneridae</taxon>
        <taxon>Pentapetalae</taxon>
        <taxon>rosids</taxon>
        <taxon>fabids</taxon>
        <taxon>Fabales</taxon>
        <taxon>Fabaceae</taxon>
        <taxon>Papilionoideae</taxon>
        <taxon>50 kb inversion clade</taxon>
        <taxon>NPAAA clade</taxon>
        <taxon>Hologalegina</taxon>
        <taxon>IRL clade</taxon>
        <taxon>Trifolieae</taxon>
        <taxon>Medicago</taxon>
    </lineage>
</organism>
<dbReference type="OrthoDB" id="1539471at2759"/>
<dbReference type="KEGG" id="mtr:25491763"/>
<evidence type="ECO:0000256" key="2">
    <source>
        <dbReference type="ARBA" id="ARBA00022690"/>
    </source>
</evidence>
<evidence type="ECO:0000256" key="3">
    <source>
        <dbReference type="ARBA" id="ARBA00022900"/>
    </source>
</evidence>
<comment type="similarity">
    <text evidence="1">Belongs to the protease inhibitor I20 (potato type II proteinase inhibitor) family.</text>
</comment>
<evidence type="ECO:0000313" key="9">
    <source>
        <dbReference type="Proteomes" id="UP000002051"/>
    </source>
</evidence>
<protein>
    <submittedName>
        <fullName evidence="6">Potato type II proteinase inhibitor family protein</fullName>
    </submittedName>
</protein>
<dbReference type="Gene3D" id="3.30.60.30">
    <property type="match status" value="1"/>
</dbReference>
<dbReference type="Proteomes" id="UP000002051">
    <property type="component" value="Chromosome 4"/>
</dbReference>
<reference evidence="8" key="4">
    <citation type="submission" date="2015-04" db="UniProtKB">
        <authorList>
            <consortium name="EnsemblPlants"/>
        </authorList>
    </citation>
    <scope>IDENTIFICATION</scope>
    <source>
        <strain evidence="8">cv. Jemalong A17</strain>
    </source>
</reference>
<evidence type="ECO:0000313" key="8">
    <source>
        <dbReference type="EnsemblPlants" id="KEH29269"/>
    </source>
</evidence>
<evidence type="ECO:0000313" key="7">
    <source>
        <dbReference type="EMBL" id="RHN59546.1"/>
    </source>
</evidence>
<dbReference type="EMBL" id="CM001220">
    <property type="protein sequence ID" value="KEH29269.1"/>
    <property type="molecule type" value="Genomic_DNA"/>
</dbReference>
<dbReference type="SUPFAM" id="SSF100897">
    <property type="entry name" value="Plant proteinase inhibitors"/>
    <property type="match status" value="1"/>
</dbReference>
<keyword evidence="3" id="KW-0722">Serine protease inhibitor</keyword>
<dbReference type="HOGENOM" id="CLU_161679_2_0_1"/>
<sequence length="80" mass="8368">MALKVGTILLVFVCGAILSGGNLKNVDAQKICPQFCYDSVAYMTCPSSGDQHLTPKCNCCLASTGCILYEADGTPICTAD</sequence>
<evidence type="ECO:0000256" key="4">
    <source>
        <dbReference type="SAM" id="SignalP"/>
    </source>
</evidence>
<keyword evidence="2" id="KW-0646">Protease inhibitor</keyword>
<proteinExistence type="evidence at transcript level"/>
<dbReference type="EMBL" id="PSQE01000004">
    <property type="protein sequence ID" value="RHN59546.1"/>
    <property type="molecule type" value="Genomic_DNA"/>
</dbReference>
<reference evidence="6 9" key="3">
    <citation type="journal article" date="2014" name="BMC Genomics">
        <title>An improved genome release (version Mt4.0) for the model legume Medicago truncatula.</title>
        <authorList>
            <person name="Tang H."/>
            <person name="Krishnakumar V."/>
            <person name="Bidwell S."/>
            <person name="Rosen B."/>
            <person name="Chan A."/>
            <person name="Zhou S."/>
            <person name="Gentzbittel L."/>
            <person name="Childs K.L."/>
            <person name="Yandell M."/>
            <person name="Gundlach H."/>
            <person name="Mayer K.F."/>
            <person name="Schwartz D.C."/>
            <person name="Town C.D."/>
        </authorList>
    </citation>
    <scope>GENOME REANNOTATION</scope>
    <source>
        <strain evidence="6">A17</strain>
        <strain evidence="8 9">cv. Jemalong A17</strain>
    </source>
</reference>
<feature type="signal peptide" evidence="4">
    <location>
        <begin position="1"/>
        <end position="28"/>
    </location>
</feature>
<evidence type="ECO:0000256" key="1">
    <source>
        <dbReference type="ARBA" id="ARBA00007766"/>
    </source>
</evidence>
<reference evidence="5" key="2">
    <citation type="submission" date="2012-05" db="EMBL/GenBank/DDBJ databases">
        <authorList>
            <person name="Krishnakumar V."/>
            <person name="Cheung F."/>
            <person name="Xiao Y."/>
            <person name="Chan A."/>
            <person name="Moskal W.A."/>
            <person name="Town C.D."/>
        </authorList>
    </citation>
    <scope>NUCLEOTIDE SEQUENCE</scope>
</reference>
<dbReference type="InterPro" id="IPR003465">
    <property type="entry name" value="Prot_inh_I20"/>
</dbReference>
<dbReference type="InterPro" id="IPR051391">
    <property type="entry name" value="Protease_inhibitor_I20"/>
</dbReference>
<dbReference type="Gramene" id="rna21588">
    <property type="protein sequence ID" value="RHN59546.1"/>
    <property type="gene ID" value="gene21588"/>
</dbReference>
<name>I3S093_MEDTR</name>
<gene>
    <name evidence="8" type="primary">25491763</name>
    <name evidence="6" type="ordered locus">MTR_4g032865</name>
    <name evidence="7" type="ORF">MtrunA17_Chr4g0014461</name>
</gene>
<dbReference type="EMBL" id="BT133890">
    <property type="protein sequence ID" value="AFK33685.1"/>
    <property type="molecule type" value="mRNA"/>
</dbReference>
<reference evidence="6 9" key="1">
    <citation type="journal article" date="2011" name="Nature">
        <title>The Medicago genome provides insight into the evolution of rhizobial symbioses.</title>
        <authorList>
            <person name="Young N.D."/>
            <person name="Debelle F."/>
            <person name="Oldroyd G.E."/>
            <person name="Geurts R."/>
            <person name="Cannon S.B."/>
            <person name="Udvardi M.K."/>
            <person name="Benedito V.A."/>
            <person name="Mayer K.F."/>
            <person name="Gouzy J."/>
            <person name="Schoof H."/>
            <person name="Van de Peer Y."/>
            <person name="Proost S."/>
            <person name="Cook D.R."/>
            <person name="Meyers B.C."/>
            <person name="Spannagl M."/>
            <person name="Cheung F."/>
            <person name="De Mita S."/>
            <person name="Krishnakumar V."/>
            <person name="Gundlach H."/>
            <person name="Zhou S."/>
            <person name="Mudge J."/>
            <person name="Bharti A.K."/>
            <person name="Murray J.D."/>
            <person name="Naoumkina M.A."/>
            <person name="Rosen B."/>
            <person name="Silverstein K.A."/>
            <person name="Tang H."/>
            <person name="Rombauts S."/>
            <person name="Zhao P.X."/>
            <person name="Zhou P."/>
            <person name="Barbe V."/>
            <person name="Bardou P."/>
            <person name="Bechner M."/>
            <person name="Bellec A."/>
            <person name="Berger A."/>
            <person name="Berges H."/>
            <person name="Bidwell S."/>
            <person name="Bisseling T."/>
            <person name="Choisne N."/>
            <person name="Couloux A."/>
            <person name="Denny R."/>
            <person name="Deshpande S."/>
            <person name="Dai X."/>
            <person name="Doyle J.J."/>
            <person name="Dudez A.M."/>
            <person name="Farmer A.D."/>
            <person name="Fouteau S."/>
            <person name="Franken C."/>
            <person name="Gibelin C."/>
            <person name="Gish J."/>
            <person name="Goldstein S."/>
            <person name="Gonzalez A.J."/>
            <person name="Green P.J."/>
            <person name="Hallab A."/>
            <person name="Hartog M."/>
            <person name="Hua A."/>
            <person name="Humphray S.J."/>
            <person name="Jeong D.H."/>
            <person name="Jing Y."/>
            <person name="Jocker A."/>
            <person name="Kenton S.M."/>
            <person name="Kim D.J."/>
            <person name="Klee K."/>
            <person name="Lai H."/>
            <person name="Lang C."/>
            <person name="Lin S."/>
            <person name="Macmil S.L."/>
            <person name="Magdelenat G."/>
            <person name="Matthews L."/>
            <person name="McCorrison J."/>
            <person name="Monaghan E.L."/>
            <person name="Mun J.H."/>
            <person name="Najar F.Z."/>
            <person name="Nicholson C."/>
            <person name="Noirot C."/>
            <person name="O'Bleness M."/>
            <person name="Paule C.R."/>
            <person name="Poulain J."/>
            <person name="Prion F."/>
            <person name="Qin B."/>
            <person name="Qu C."/>
            <person name="Retzel E.F."/>
            <person name="Riddle C."/>
            <person name="Sallet E."/>
            <person name="Samain S."/>
            <person name="Samson N."/>
            <person name="Sanders I."/>
            <person name="Saurat O."/>
            <person name="Scarpelli C."/>
            <person name="Schiex T."/>
            <person name="Segurens B."/>
            <person name="Severin A.J."/>
            <person name="Sherrier D.J."/>
            <person name="Shi R."/>
            <person name="Sims S."/>
            <person name="Singer S.R."/>
            <person name="Sinharoy S."/>
            <person name="Sterck L."/>
            <person name="Viollet A."/>
            <person name="Wang B.B."/>
            <person name="Wang K."/>
            <person name="Wang M."/>
            <person name="Wang X."/>
            <person name="Warfsmann J."/>
            <person name="Weissenbach J."/>
            <person name="White D.D."/>
            <person name="White J.D."/>
            <person name="Wiley G.B."/>
            <person name="Wincker P."/>
            <person name="Xing Y."/>
            <person name="Yang L."/>
            <person name="Yao Z."/>
            <person name="Ying F."/>
            <person name="Zhai J."/>
            <person name="Zhou L."/>
            <person name="Zuber A."/>
            <person name="Denarie J."/>
            <person name="Dixon R.A."/>
            <person name="May G.D."/>
            <person name="Schwartz D.C."/>
            <person name="Rogers J."/>
            <person name="Quetier F."/>
            <person name="Town C.D."/>
            <person name="Roe B.A."/>
        </authorList>
    </citation>
    <scope>NUCLEOTIDE SEQUENCE [LARGE SCALE GENOMIC DNA]</scope>
    <source>
        <strain evidence="6">A17</strain>
        <strain evidence="8 9">cv. Jemalong A17</strain>
    </source>
</reference>